<dbReference type="CDD" id="cd08315">
    <property type="entry name" value="Death_TRAILR_DR4_DR5"/>
    <property type="match status" value="1"/>
</dbReference>
<dbReference type="GeneTree" id="ENSGT00940000162957"/>
<dbReference type="GO" id="GO:0009986">
    <property type="term" value="C:cell surface"/>
    <property type="evidence" value="ECO:0007669"/>
    <property type="project" value="Ensembl"/>
</dbReference>
<dbReference type="CDD" id="cd10580">
    <property type="entry name" value="TNFRSF10"/>
    <property type="match status" value="1"/>
</dbReference>
<evidence type="ECO:0000256" key="3">
    <source>
        <dbReference type="ARBA" id="ARBA00022729"/>
    </source>
</evidence>
<dbReference type="GO" id="GO:0005829">
    <property type="term" value="C:cytosol"/>
    <property type="evidence" value="ECO:0007669"/>
    <property type="project" value="Ensembl"/>
</dbReference>
<dbReference type="Gene3D" id="1.10.533.10">
    <property type="entry name" value="Death Domain, Fas"/>
    <property type="match status" value="1"/>
</dbReference>
<keyword evidence="6 9" id="KW-1015">Disulfide bond</keyword>
<dbReference type="OMA" id="HEDRIHY"/>
<evidence type="ECO:0000256" key="4">
    <source>
        <dbReference type="ARBA" id="ARBA00022737"/>
    </source>
</evidence>
<dbReference type="AlphaFoldDB" id="F6VG37"/>
<feature type="domain" description="TNFR-Cys" evidence="13">
    <location>
        <begin position="193"/>
        <end position="233"/>
    </location>
</feature>
<keyword evidence="11" id="KW-1133">Transmembrane helix</keyword>
<comment type="subcellular location">
    <subcellularLocation>
        <location evidence="1">Membrane</location>
    </subcellularLocation>
</comment>
<feature type="transmembrane region" description="Helical" evidence="11">
    <location>
        <begin position="243"/>
        <end position="265"/>
    </location>
</feature>
<feature type="disulfide bond" evidence="9">
    <location>
        <begin position="215"/>
        <end position="233"/>
    </location>
</feature>
<dbReference type="SMART" id="SM00208">
    <property type="entry name" value="TNFR"/>
    <property type="match status" value="2"/>
</dbReference>
<evidence type="ECO:0000256" key="5">
    <source>
        <dbReference type="ARBA" id="ARBA00023136"/>
    </source>
</evidence>
<dbReference type="SUPFAM" id="SSF47986">
    <property type="entry name" value="DEATH domain"/>
    <property type="match status" value="1"/>
</dbReference>
<accession>F6VG37</accession>
<evidence type="ECO:0000259" key="13">
    <source>
        <dbReference type="PROSITE" id="PS50050"/>
    </source>
</evidence>
<evidence type="ECO:0000256" key="1">
    <source>
        <dbReference type="ARBA" id="ARBA00004370"/>
    </source>
</evidence>
<feature type="compositionally biased region" description="Low complexity" evidence="10">
    <location>
        <begin position="22"/>
        <end position="35"/>
    </location>
</feature>
<keyword evidence="3" id="KW-0732">Signal</keyword>
<protein>
    <submittedName>
        <fullName evidence="14">TNF receptor superfamily member 10a</fullName>
    </submittedName>
</protein>
<evidence type="ECO:0000256" key="9">
    <source>
        <dbReference type="PROSITE-ProRule" id="PRU00206"/>
    </source>
</evidence>
<dbReference type="PROSITE" id="PS50017">
    <property type="entry name" value="DEATH_DOMAIN"/>
    <property type="match status" value="1"/>
</dbReference>
<dbReference type="STRING" id="9483.ENSCJAP00000037420"/>
<feature type="repeat" description="TNFR-Cys" evidence="9">
    <location>
        <begin position="193"/>
        <end position="233"/>
    </location>
</feature>
<dbReference type="InterPro" id="IPR000488">
    <property type="entry name" value="Death_dom"/>
</dbReference>
<feature type="region of interest" description="Disordered" evidence="10">
    <location>
        <begin position="22"/>
        <end position="85"/>
    </location>
</feature>
<dbReference type="GO" id="GO:0044853">
    <property type="term" value="C:plasma membrane raft"/>
    <property type="evidence" value="ECO:0007669"/>
    <property type="project" value="Ensembl"/>
</dbReference>
<feature type="repeat" description="TNFR-Cys" evidence="9">
    <location>
        <begin position="148"/>
        <end position="192"/>
    </location>
</feature>
<dbReference type="PANTHER" id="PTHR46330:SF1">
    <property type="entry name" value="TUMOR NECROSIS FACTOR RECEPTOR SUPERFAMILY MEMBER 10B"/>
    <property type="match status" value="1"/>
</dbReference>
<dbReference type="Pfam" id="PF00531">
    <property type="entry name" value="Death"/>
    <property type="match status" value="1"/>
</dbReference>
<dbReference type="Pfam" id="PF00020">
    <property type="entry name" value="TNFR_c6"/>
    <property type="match status" value="2"/>
</dbReference>
<evidence type="ECO:0000256" key="7">
    <source>
        <dbReference type="ARBA" id="ARBA00023170"/>
    </source>
</evidence>
<dbReference type="Bgee" id="ENSCJAG00000041514">
    <property type="expression patterns" value="Expressed in heart and 2 other cell types or tissues"/>
</dbReference>
<dbReference type="GO" id="GO:0004888">
    <property type="term" value="F:transmembrane signaling receptor activity"/>
    <property type="evidence" value="ECO:0007669"/>
    <property type="project" value="UniProtKB-ARBA"/>
</dbReference>
<evidence type="ECO:0000256" key="8">
    <source>
        <dbReference type="ARBA" id="ARBA00023180"/>
    </source>
</evidence>
<feature type="disulfide bond" evidence="9">
    <location>
        <begin position="174"/>
        <end position="192"/>
    </location>
</feature>
<evidence type="ECO:0000256" key="10">
    <source>
        <dbReference type="SAM" id="MobiDB-lite"/>
    </source>
</evidence>
<dbReference type="PROSITE" id="PS50050">
    <property type="entry name" value="TNFR_NGFR_2"/>
    <property type="match status" value="2"/>
</dbReference>
<dbReference type="GO" id="GO:0036462">
    <property type="term" value="P:TRAIL-activated apoptotic signaling pathway"/>
    <property type="evidence" value="ECO:0007669"/>
    <property type="project" value="Ensembl"/>
</dbReference>
<reference evidence="14" key="1">
    <citation type="submission" date="2009-03" db="EMBL/GenBank/DDBJ databases">
        <authorList>
            <person name="Warren W."/>
            <person name="Ye L."/>
            <person name="Minx P."/>
            <person name="Worley K."/>
            <person name="Gibbs R."/>
            <person name="Wilson R.K."/>
        </authorList>
    </citation>
    <scope>NUCLEOTIDE SEQUENCE [LARGE SCALE GENOMIC DNA]</scope>
</reference>
<evidence type="ECO:0000256" key="6">
    <source>
        <dbReference type="ARBA" id="ARBA00023157"/>
    </source>
</evidence>
<dbReference type="GO" id="GO:0042802">
    <property type="term" value="F:identical protein binding"/>
    <property type="evidence" value="ECO:0007669"/>
    <property type="project" value="Ensembl"/>
</dbReference>
<keyword evidence="11" id="KW-0812">Transmembrane</keyword>
<dbReference type="GO" id="GO:0002020">
    <property type="term" value="F:protease binding"/>
    <property type="evidence" value="ECO:0007669"/>
    <property type="project" value="Ensembl"/>
</dbReference>
<keyword evidence="7" id="KW-0675">Receptor</keyword>
<feature type="transmembrane region" description="Helical" evidence="11">
    <location>
        <begin position="89"/>
        <end position="108"/>
    </location>
</feature>
<dbReference type="GO" id="GO:0045569">
    <property type="term" value="F:TRAIL binding"/>
    <property type="evidence" value="ECO:0007669"/>
    <property type="project" value="InterPro"/>
</dbReference>
<feature type="disulfide bond" evidence="9">
    <location>
        <begin position="171"/>
        <end position="184"/>
    </location>
</feature>
<dbReference type="InParanoid" id="F6VG37"/>
<gene>
    <name evidence="14" type="primary">TNFRSF10A</name>
</gene>
<dbReference type="FunCoup" id="F6VG37">
    <property type="interactions" value="786"/>
</dbReference>
<evidence type="ECO:0000259" key="12">
    <source>
        <dbReference type="PROSITE" id="PS50017"/>
    </source>
</evidence>
<dbReference type="GO" id="GO:0043065">
    <property type="term" value="P:positive regulation of apoptotic process"/>
    <property type="evidence" value="ECO:0007669"/>
    <property type="project" value="TreeGrafter"/>
</dbReference>
<keyword evidence="4" id="KW-0677">Repeat</keyword>
<dbReference type="InterPro" id="IPR034024">
    <property type="entry name" value="TNFRSF10_N"/>
</dbReference>
<sequence length="469" mass="50861">MTQSPAGVKLGAFLAATPNLGSSARGSEAAAATPSTARGSSASRIEQRGGGRGALPTMRQPGPCAQAPSRARAGRAPGPRRARGARPRLRVPQIFFSVVVVGVLLWAVPASAVTIKRDDQLPASQQWKHSPPGEVCPPEYFQLEPSGDCNQYMAGGGYPNESNNLPSCCPCRVCKSDEEELSPCTTTRNRVCQCNPGTFREEDSPEMCRKCSVRCPSGMVPVSDCTPQSDISCEEKSGNGPDAWMILLIVVLPLFVPILIIYWCIRSGRGRDSRCMDSVRSFCWWPLRGPEAKDNDHNEILSNADSMSTLASEEPVESQEPADLTDVIVQSPGEAQSLLRLAENKGSQRTRLLVLPNGADPTEALRQCFHHFTDNVPFNSWVPFARELGLTENEICVARAEAAGPSDALYVMLTKWVNKTGRNASIHTLLKALEMLGERHAKERIQDLLVNSGKFIHQEDGTGAAHVSE</sequence>
<dbReference type="InterPro" id="IPR052491">
    <property type="entry name" value="TNFRSF10"/>
</dbReference>
<dbReference type="InterPro" id="IPR001368">
    <property type="entry name" value="TNFR/NGFR_Cys_rich_reg"/>
</dbReference>
<evidence type="ECO:0000313" key="14">
    <source>
        <dbReference type="Ensembl" id="ENSCJAP00000037420.5"/>
    </source>
</evidence>
<evidence type="ECO:0000256" key="2">
    <source>
        <dbReference type="ARBA" id="ARBA00022703"/>
    </source>
</evidence>
<dbReference type="SMART" id="SM00005">
    <property type="entry name" value="DEATH"/>
    <property type="match status" value="1"/>
</dbReference>
<feature type="domain" description="TNFR-Cys" evidence="13">
    <location>
        <begin position="148"/>
        <end position="192"/>
    </location>
</feature>
<evidence type="ECO:0000256" key="11">
    <source>
        <dbReference type="SAM" id="Phobius"/>
    </source>
</evidence>
<comment type="caution">
    <text evidence="9">Lacks conserved residue(s) required for the propagation of feature annotation.</text>
</comment>
<keyword evidence="15" id="KW-1185">Reference proteome</keyword>
<keyword evidence="5 11" id="KW-0472">Membrane</keyword>
<proteinExistence type="predicted"/>
<dbReference type="InterPro" id="IPR034029">
    <property type="entry name" value="TNFRSF10A/B_death"/>
</dbReference>
<dbReference type="GO" id="GO:0005794">
    <property type="term" value="C:Golgi apparatus"/>
    <property type="evidence" value="ECO:0007669"/>
    <property type="project" value="Ensembl"/>
</dbReference>
<dbReference type="InterPro" id="IPR011029">
    <property type="entry name" value="DEATH-like_dom_sf"/>
</dbReference>
<name>F6VG37_CALJA</name>
<keyword evidence="8" id="KW-0325">Glycoprotein</keyword>
<dbReference type="InterPro" id="IPR020465">
    <property type="entry name" value="TNFR_10"/>
</dbReference>
<dbReference type="SUPFAM" id="SSF57586">
    <property type="entry name" value="TNF receptor-like"/>
    <property type="match status" value="2"/>
</dbReference>
<keyword evidence="2" id="KW-0053">Apoptosis</keyword>
<reference evidence="14" key="2">
    <citation type="submission" date="2025-08" db="UniProtKB">
        <authorList>
            <consortium name="Ensembl"/>
        </authorList>
    </citation>
    <scope>IDENTIFICATION</scope>
</reference>
<dbReference type="PANTHER" id="PTHR46330">
    <property type="entry name" value="TUMOR NECROSIS FACTOR RECEPTOR SUPERFAMILY MEMBER 10B"/>
    <property type="match status" value="1"/>
</dbReference>
<organism evidence="14 15">
    <name type="scientific">Callithrix jacchus</name>
    <name type="common">White-tufted-ear marmoset</name>
    <name type="synonym">Simia Jacchus</name>
    <dbReference type="NCBI Taxonomy" id="9483"/>
    <lineage>
        <taxon>Eukaryota</taxon>
        <taxon>Metazoa</taxon>
        <taxon>Chordata</taxon>
        <taxon>Craniata</taxon>
        <taxon>Vertebrata</taxon>
        <taxon>Euteleostomi</taxon>
        <taxon>Mammalia</taxon>
        <taxon>Eutheria</taxon>
        <taxon>Euarchontoglires</taxon>
        <taxon>Primates</taxon>
        <taxon>Haplorrhini</taxon>
        <taxon>Platyrrhini</taxon>
        <taxon>Cebidae</taxon>
        <taxon>Callitrichinae</taxon>
        <taxon>Callithrix</taxon>
        <taxon>Callithrix</taxon>
    </lineage>
</organism>
<dbReference type="Gene3D" id="2.10.50.10">
    <property type="entry name" value="Tumor Necrosis Factor Receptor, subunit A, domain 2"/>
    <property type="match status" value="3"/>
</dbReference>
<feature type="domain" description="Death" evidence="12">
    <location>
        <begin position="380"/>
        <end position="449"/>
    </location>
</feature>
<dbReference type="PRINTS" id="PR01956">
    <property type="entry name" value="TNFACTORR10"/>
</dbReference>
<dbReference type="Proteomes" id="UP000008225">
    <property type="component" value="Chromosome 13"/>
</dbReference>
<dbReference type="GO" id="GO:0071260">
    <property type="term" value="P:cellular response to mechanical stimulus"/>
    <property type="evidence" value="ECO:0007669"/>
    <property type="project" value="Ensembl"/>
</dbReference>
<dbReference type="Ensembl" id="ENSCJAT00000039529.5">
    <property type="protein sequence ID" value="ENSCJAP00000037420.5"/>
    <property type="gene ID" value="ENSCJAG00000041514.3"/>
</dbReference>
<reference evidence="14" key="3">
    <citation type="submission" date="2025-09" db="UniProtKB">
        <authorList>
            <consortium name="Ensembl"/>
        </authorList>
    </citation>
    <scope>IDENTIFICATION</scope>
</reference>
<evidence type="ECO:0000313" key="15">
    <source>
        <dbReference type="Proteomes" id="UP000008225"/>
    </source>
</evidence>